<evidence type="ECO:0000313" key="1">
    <source>
        <dbReference type="EMBL" id="KJQ63977.1"/>
    </source>
</evidence>
<dbReference type="AlphaFoldDB" id="A0A0F2CYZ8"/>
<dbReference type="RefSeq" id="WP_236682220.1">
    <property type="nucleotide sequence ID" value="NZ_JYGM01000004.1"/>
</dbReference>
<comment type="caution">
    <text evidence="1">The sequence shown here is derived from an EMBL/GenBank/DDBJ whole genome shotgun (WGS) entry which is preliminary data.</text>
</comment>
<dbReference type="EMBL" id="JYGM01000004">
    <property type="protein sequence ID" value="KJQ63977.1"/>
    <property type="molecule type" value="Genomic_DNA"/>
</dbReference>
<dbReference type="Proteomes" id="UP000033657">
    <property type="component" value="Unassembled WGS sequence"/>
</dbReference>
<sequence length="105" mass="12376">MNQQFRSQCLDAIVNFETSFKEMNLPQQQYFQAYSLVSKIVSEKKLDGVAFAQSFRYFYEFFSRELFPGGIVLSEQARKDFSRISDLANSTELLRTNYSPIKIFW</sequence>
<accession>A0A0F2CYZ8</accession>
<organism evidence="1 2">
    <name type="scientific">Streptococcus oralis subsp. oralis</name>
    <dbReference type="NCBI Taxonomy" id="1891914"/>
    <lineage>
        <taxon>Bacteria</taxon>
        <taxon>Bacillati</taxon>
        <taxon>Bacillota</taxon>
        <taxon>Bacilli</taxon>
        <taxon>Lactobacillales</taxon>
        <taxon>Streptococcaceae</taxon>
        <taxon>Streptococcus</taxon>
    </lineage>
</organism>
<name>A0A0F2CYZ8_STROR</name>
<dbReference type="PATRIC" id="fig|28037.209.peg.762"/>
<gene>
    <name evidence="1" type="ORF">TZ87_00760</name>
</gene>
<proteinExistence type="predicted"/>
<protein>
    <submittedName>
        <fullName evidence="1">Uncharacterized protein</fullName>
    </submittedName>
</protein>
<evidence type="ECO:0000313" key="2">
    <source>
        <dbReference type="Proteomes" id="UP000033657"/>
    </source>
</evidence>
<reference evidence="1 2" key="1">
    <citation type="submission" date="2015-02" db="EMBL/GenBank/DDBJ databases">
        <title>Evolution of amylase-binding proteins of oral streptococcal species.</title>
        <authorList>
            <person name="Haase E.M."/>
        </authorList>
    </citation>
    <scope>NUCLEOTIDE SEQUENCE [LARGE SCALE GENOMIC DNA]</scope>
    <source>
        <strain evidence="1 2">COL85/1862</strain>
    </source>
</reference>